<sequence length="119" mass="13075">MPHATLTALMQLSRAHVYLTYPFVLSWSLLEAMSCAAPIIGSNTAPVREVITHGENGLLVDFFDTEALTASLSYALRHPEAMQPLRQQARQTVIDRFDLHTQCLPQQLALVASLLASTA</sequence>
<gene>
    <name evidence="3" type="ORF">HMEPL2_20960</name>
</gene>
<proteinExistence type="predicted"/>
<dbReference type="RefSeq" id="WP_197746067.1">
    <property type="nucleotide sequence ID" value="NZ_AP022869.1"/>
</dbReference>
<name>A0A6F8XDJ6_9GAMM</name>
<accession>A0A6F8XDJ6</accession>
<dbReference type="InterPro" id="IPR001296">
    <property type="entry name" value="Glyco_trans_1"/>
</dbReference>
<keyword evidence="4" id="KW-1185">Reference proteome</keyword>
<dbReference type="PANTHER" id="PTHR46401:SF2">
    <property type="entry name" value="GLYCOSYLTRANSFERASE WBBK-RELATED"/>
    <property type="match status" value="1"/>
</dbReference>
<evidence type="ECO:0000256" key="1">
    <source>
        <dbReference type="ARBA" id="ARBA00022679"/>
    </source>
</evidence>
<dbReference type="Proteomes" id="UP000501053">
    <property type="component" value="Chromosome"/>
</dbReference>
<dbReference type="GO" id="GO:0016757">
    <property type="term" value="F:glycosyltransferase activity"/>
    <property type="evidence" value="ECO:0007669"/>
    <property type="project" value="InterPro"/>
</dbReference>
<evidence type="ECO:0000259" key="2">
    <source>
        <dbReference type="Pfam" id="PF00534"/>
    </source>
</evidence>
<dbReference type="PANTHER" id="PTHR46401">
    <property type="entry name" value="GLYCOSYLTRANSFERASE WBBK-RELATED"/>
    <property type="match status" value="1"/>
</dbReference>
<dbReference type="GO" id="GO:0009103">
    <property type="term" value="P:lipopolysaccharide biosynthetic process"/>
    <property type="evidence" value="ECO:0007669"/>
    <property type="project" value="TreeGrafter"/>
</dbReference>
<keyword evidence="1" id="KW-0808">Transferase</keyword>
<dbReference type="Pfam" id="PF00534">
    <property type="entry name" value="Glycos_transf_1"/>
    <property type="match status" value="1"/>
</dbReference>
<feature type="domain" description="Glycosyl transferase family 1" evidence="2">
    <location>
        <begin position="8"/>
        <end position="91"/>
    </location>
</feature>
<dbReference type="SUPFAM" id="SSF53756">
    <property type="entry name" value="UDP-Glycosyltransferase/glycogen phosphorylase"/>
    <property type="match status" value="1"/>
</dbReference>
<evidence type="ECO:0000313" key="4">
    <source>
        <dbReference type="Proteomes" id="UP000501053"/>
    </source>
</evidence>
<organism evidence="3 4">
    <name type="scientific">Vreelandella aquamarina</name>
    <dbReference type="NCBI Taxonomy" id="77097"/>
    <lineage>
        <taxon>Bacteria</taxon>
        <taxon>Pseudomonadati</taxon>
        <taxon>Pseudomonadota</taxon>
        <taxon>Gammaproteobacteria</taxon>
        <taxon>Oceanospirillales</taxon>
        <taxon>Halomonadaceae</taxon>
        <taxon>Vreelandella</taxon>
    </lineage>
</organism>
<evidence type="ECO:0000313" key="3">
    <source>
        <dbReference type="EMBL" id="BCB71745.1"/>
    </source>
</evidence>
<dbReference type="EMBL" id="AP022869">
    <property type="protein sequence ID" value="BCB71745.1"/>
    <property type="molecule type" value="Genomic_DNA"/>
</dbReference>
<protein>
    <recommendedName>
        <fullName evidence="2">Glycosyl transferase family 1 domain-containing protein</fullName>
    </recommendedName>
</protein>
<dbReference type="Gene3D" id="3.40.50.2000">
    <property type="entry name" value="Glycogen Phosphorylase B"/>
    <property type="match status" value="1"/>
</dbReference>
<reference evidence="3 4" key="1">
    <citation type="submission" date="2020-03" db="EMBL/GenBank/DDBJ databases">
        <title>Complete Genome Sequence of Halomonas meridiana strain Eplume2, isolated from hydrothermal-plume in the north east Pacific Ocean.</title>
        <authorList>
            <person name="Kurihara Y."/>
            <person name="Kawai S."/>
            <person name="Sakai A."/>
            <person name="Galipon J."/>
            <person name="Arakawa K."/>
        </authorList>
    </citation>
    <scope>NUCLEOTIDE SEQUENCE [LARGE SCALE GENOMIC DNA]</scope>
    <source>
        <strain evidence="3 4">Eplume2</strain>
    </source>
</reference>
<dbReference type="AlphaFoldDB" id="A0A6F8XDJ6"/>